<gene>
    <name evidence="2" type="ORF">HEK616_42840</name>
</gene>
<dbReference type="EMBL" id="AP026073">
    <property type="protein sequence ID" value="BDM70797.1"/>
    <property type="molecule type" value="Genomic_DNA"/>
</dbReference>
<evidence type="ECO:0000313" key="3">
    <source>
        <dbReference type="Proteomes" id="UP001059597"/>
    </source>
</evidence>
<organism evidence="2 3">
    <name type="scientific">Streptomyces nigrescens</name>
    <dbReference type="NCBI Taxonomy" id="1920"/>
    <lineage>
        <taxon>Bacteria</taxon>
        <taxon>Bacillati</taxon>
        <taxon>Actinomycetota</taxon>
        <taxon>Actinomycetes</taxon>
        <taxon>Kitasatosporales</taxon>
        <taxon>Streptomycetaceae</taxon>
        <taxon>Streptomyces</taxon>
    </lineage>
</organism>
<accession>A0ABM7ZWS2</accession>
<feature type="region of interest" description="Disordered" evidence="1">
    <location>
        <begin position="1"/>
        <end position="21"/>
    </location>
</feature>
<sequence length="57" mass="6026">MPARRWEGIHTQPADECADGGQLTQAVRADSFASGGRGARKVEQEIGAIAFEATGRP</sequence>
<name>A0ABM7ZWS2_STRNI</name>
<keyword evidence="3" id="KW-1185">Reference proteome</keyword>
<proteinExistence type="predicted"/>
<protein>
    <submittedName>
        <fullName evidence="2">Uncharacterized protein</fullName>
    </submittedName>
</protein>
<reference evidence="2" key="1">
    <citation type="submission" date="2022-06" db="EMBL/GenBank/DDBJ databases">
        <title>Complete genome sequence of Streptomyces nigrescens HEK616.</title>
        <authorList>
            <person name="Asamizu S."/>
            <person name="Onaka H."/>
        </authorList>
    </citation>
    <scope>NUCLEOTIDE SEQUENCE</scope>
    <source>
        <strain evidence="2">HEK616</strain>
    </source>
</reference>
<evidence type="ECO:0000256" key="1">
    <source>
        <dbReference type="SAM" id="MobiDB-lite"/>
    </source>
</evidence>
<dbReference type="Proteomes" id="UP001059597">
    <property type="component" value="Chromosome"/>
</dbReference>
<evidence type="ECO:0000313" key="2">
    <source>
        <dbReference type="EMBL" id="BDM70797.1"/>
    </source>
</evidence>